<sequence>MSIFLSDQYSPSTQGVPRHWQDTYANCNVTDMPRVIEIISLLEKVVITKELLELSQEHTQHEMSFSLFYGKVTISKIRKFETEPPSVQVGNKIN</sequence>
<keyword evidence="2" id="KW-1185">Reference proteome</keyword>
<proteinExistence type="predicted"/>
<protein>
    <submittedName>
        <fullName evidence="1">Uncharacterized protein</fullName>
    </submittedName>
</protein>
<organism evidence="1 2">
    <name type="scientific">Molorchus minor</name>
    <dbReference type="NCBI Taxonomy" id="1323400"/>
    <lineage>
        <taxon>Eukaryota</taxon>
        <taxon>Metazoa</taxon>
        <taxon>Ecdysozoa</taxon>
        <taxon>Arthropoda</taxon>
        <taxon>Hexapoda</taxon>
        <taxon>Insecta</taxon>
        <taxon>Pterygota</taxon>
        <taxon>Neoptera</taxon>
        <taxon>Endopterygota</taxon>
        <taxon>Coleoptera</taxon>
        <taxon>Polyphaga</taxon>
        <taxon>Cucujiformia</taxon>
        <taxon>Chrysomeloidea</taxon>
        <taxon>Cerambycidae</taxon>
        <taxon>Lamiinae</taxon>
        <taxon>Monochamini</taxon>
        <taxon>Molorchus</taxon>
    </lineage>
</organism>
<evidence type="ECO:0000313" key="2">
    <source>
        <dbReference type="Proteomes" id="UP001162164"/>
    </source>
</evidence>
<dbReference type="Proteomes" id="UP001162164">
    <property type="component" value="Unassembled WGS sequence"/>
</dbReference>
<gene>
    <name evidence="1" type="ORF">NQ317_005795</name>
</gene>
<accession>A0ABQ9JF19</accession>
<name>A0ABQ9JF19_9CUCU</name>
<comment type="caution">
    <text evidence="1">The sequence shown here is derived from an EMBL/GenBank/DDBJ whole genome shotgun (WGS) entry which is preliminary data.</text>
</comment>
<dbReference type="EMBL" id="JAPWTJ010000651">
    <property type="protein sequence ID" value="KAJ8976605.1"/>
    <property type="molecule type" value="Genomic_DNA"/>
</dbReference>
<evidence type="ECO:0000313" key="1">
    <source>
        <dbReference type="EMBL" id="KAJ8976605.1"/>
    </source>
</evidence>
<reference evidence="1" key="1">
    <citation type="journal article" date="2023" name="Insect Mol. Biol.">
        <title>Genome sequencing provides insights into the evolution of gene families encoding plant cell wall-degrading enzymes in longhorned beetles.</title>
        <authorList>
            <person name="Shin N.R."/>
            <person name="Okamura Y."/>
            <person name="Kirsch R."/>
            <person name="Pauchet Y."/>
        </authorList>
    </citation>
    <scope>NUCLEOTIDE SEQUENCE</scope>
    <source>
        <strain evidence="1">MMC_N1</strain>
    </source>
</reference>